<dbReference type="GO" id="GO:0009451">
    <property type="term" value="P:RNA modification"/>
    <property type="evidence" value="ECO:0007669"/>
    <property type="project" value="InterPro"/>
</dbReference>
<evidence type="ECO:0000313" key="4">
    <source>
        <dbReference type="EMBL" id="PKU74362.1"/>
    </source>
</evidence>
<dbReference type="PROSITE" id="PS51375">
    <property type="entry name" value="PPR"/>
    <property type="match status" value="5"/>
</dbReference>
<keyword evidence="5" id="KW-1185">Reference proteome</keyword>
<dbReference type="Proteomes" id="UP000233837">
    <property type="component" value="Unassembled WGS sequence"/>
</dbReference>
<dbReference type="FunFam" id="1.25.40.10:FF:000682">
    <property type="entry name" value="Pentatricopeptide repeat-containing protein At3g16610"/>
    <property type="match status" value="1"/>
</dbReference>
<evidence type="ECO:0000256" key="3">
    <source>
        <dbReference type="SAM" id="Phobius"/>
    </source>
</evidence>
<protein>
    <submittedName>
        <fullName evidence="4">Pentatricopeptide repeat-containing protein</fullName>
    </submittedName>
</protein>
<feature type="repeat" description="PPR" evidence="2">
    <location>
        <begin position="106"/>
        <end position="140"/>
    </location>
</feature>
<feature type="transmembrane region" description="Helical" evidence="3">
    <location>
        <begin position="244"/>
        <end position="271"/>
    </location>
</feature>
<proteinExistence type="predicted"/>
<dbReference type="InterPro" id="IPR046960">
    <property type="entry name" value="PPR_At4g14850-like_plant"/>
</dbReference>
<keyword evidence="3" id="KW-0812">Transmembrane</keyword>
<feature type="repeat" description="PPR" evidence="2">
    <location>
        <begin position="75"/>
        <end position="105"/>
    </location>
</feature>
<dbReference type="NCBIfam" id="TIGR00756">
    <property type="entry name" value="PPR"/>
    <property type="match status" value="4"/>
</dbReference>
<dbReference type="Gene3D" id="1.25.40.10">
    <property type="entry name" value="Tetratricopeptide repeat domain"/>
    <property type="match status" value="4"/>
</dbReference>
<dbReference type="InterPro" id="IPR011990">
    <property type="entry name" value="TPR-like_helical_dom_sf"/>
</dbReference>
<gene>
    <name evidence="4" type="ORF">MA16_Dca003565</name>
</gene>
<accession>A0A2I0WFF5</accession>
<keyword evidence="3" id="KW-1133">Transmembrane helix</keyword>
<evidence type="ECO:0000313" key="5">
    <source>
        <dbReference type="Proteomes" id="UP000233837"/>
    </source>
</evidence>
<feature type="transmembrane region" description="Helical" evidence="3">
    <location>
        <begin position="209"/>
        <end position="232"/>
    </location>
</feature>
<dbReference type="Pfam" id="PF13041">
    <property type="entry name" value="PPR_2"/>
    <property type="match status" value="2"/>
</dbReference>
<dbReference type="GO" id="GO:0005739">
    <property type="term" value="C:mitochondrion"/>
    <property type="evidence" value="ECO:0007669"/>
    <property type="project" value="TreeGrafter"/>
</dbReference>
<reference evidence="4 5" key="1">
    <citation type="journal article" date="2016" name="Sci. Rep.">
        <title>The Dendrobium catenatum Lindl. genome sequence provides insights into polysaccharide synthase, floral development and adaptive evolution.</title>
        <authorList>
            <person name="Zhang G.Q."/>
            <person name="Xu Q."/>
            <person name="Bian C."/>
            <person name="Tsai W.C."/>
            <person name="Yeh C.M."/>
            <person name="Liu K.W."/>
            <person name="Yoshida K."/>
            <person name="Zhang L.S."/>
            <person name="Chang S.B."/>
            <person name="Chen F."/>
            <person name="Shi Y."/>
            <person name="Su Y.Y."/>
            <person name="Zhang Y.Q."/>
            <person name="Chen L.J."/>
            <person name="Yin Y."/>
            <person name="Lin M."/>
            <person name="Huang H."/>
            <person name="Deng H."/>
            <person name="Wang Z.W."/>
            <person name="Zhu S.L."/>
            <person name="Zhao X."/>
            <person name="Deng C."/>
            <person name="Niu S.C."/>
            <person name="Huang J."/>
            <person name="Wang M."/>
            <person name="Liu G.H."/>
            <person name="Yang H.J."/>
            <person name="Xiao X.J."/>
            <person name="Hsiao Y.Y."/>
            <person name="Wu W.L."/>
            <person name="Chen Y.Y."/>
            <person name="Mitsuda N."/>
            <person name="Ohme-Takagi M."/>
            <person name="Luo Y.B."/>
            <person name="Van de Peer Y."/>
            <person name="Liu Z.J."/>
        </authorList>
    </citation>
    <scope>NUCLEOTIDE SEQUENCE [LARGE SCALE GENOMIC DNA]</scope>
    <source>
        <tissue evidence="4">The whole plant</tissue>
    </source>
</reference>
<feature type="repeat" description="PPR" evidence="2">
    <location>
        <begin position="379"/>
        <end position="409"/>
    </location>
</feature>
<feature type="repeat" description="PPR" evidence="2">
    <location>
        <begin position="410"/>
        <end position="445"/>
    </location>
</feature>
<dbReference type="EMBL" id="KZ502674">
    <property type="protein sequence ID" value="PKU74362.1"/>
    <property type="molecule type" value="Genomic_DNA"/>
</dbReference>
<dbReference type="InterPro" id="IPR002885">
    <property type="entry name" value="PPR_rpt"/>
</dbReference>
<evidence type="ECO:0000256" key="2">
    <source>
        <dbReference type="PROSITE-ProRule" id="PRU00708"/>
    </source>
</evidence>
<organism evidence="4 5">
    <name type="scientific">Dendrobium catenatum</name>
    <dbReference type="NCBI Taxonomy" id="906689"/>
    <lineage>
        <taxon>Eukaryota</taxon>
        <taxon>Viridiplantae</taxon>
        <taxon>Streptophyta</taxon>
        <taxon>Embryophyta</taxon>
        <taxon>Tracheophyta</taxon>
        <taxon>Spermatophyta</taxon>
        <taxon>Magnoliopsida</taxon>
        <taxon>Liliopsida</taxon>
        <taxon>Asparagales</taxon>
        <taxon>Orchidaceae</taxon>
        <taxon>Epidendroideae</taxon>
        <taxon>Malaxideae</taxon>
        <taxon>Dendrobiinae</taxon>
        <taxon>Dendrobium</taxon>
    </lineage>
</organism>
<name>A0A2I0WFF5_9ASPA</name>
<dbReference type="PANTHER" id="PTHR24015:SF1934">
    <property type="entry name" value="PENTATRICOPEPTIDE REPEAT-CONTAINING PROTEIN"/>
    <property type="match status" value="1"/>
</dbReference>
<keyword evidence="1" id="KW-0677">Repeat</keyword>
<dbReference type="FunFam" id="1.25.40.10:FF:000090">
    <property type="entry name" value="Pentatricopeptide repeat-containing protein, chloroplastic"/>
    <property type="match status" value="1"/>
</dbReference>
<keyword evidence="3" id="KW-0472">Membrane</keyword>
<dbReference type="PANTHER" id="PTHR24015">
    <property type="entry name" value="OS07G0578800 PROTEIN-RELATED"/>
    <property type="match status" value="1"/>
</dbReference>
<feature type="repeat" description="PPR" evidence="2">
    <location>
        <begin position="309"/>
        <end position="343"/>
    </location>
</feature>
<dbReference type="Pfam" id="PF01535">
    <property type="entry name" value="PPR"/>
    <property type="match status" value="6"/>
</dbReference>
<sequence>MQFAPRRKWNLLIESSTKDGFFLESLDLYSSLLKSGCHGDHLTFTFVVKACAQLASLWSGRKVQSHVILLGFQSDVFVQTSLLDMYSKCSFLSEARQMFDEMPSKSVVSWNSMISAYAKEFQIDESFRHFNEMRSCCFIPSSSTCVSLVSGCSGSTSALQQGKSVHCFGTKLGFHSDLRLSNSILGMYVRFNLIHDAISLFDSMKERSAITYTTIFGGYAKLGDCFMVLNLFNQIRLKQIGLDAIVFVNLISSCALLGRLLIASSVLSLLIRNGFDCKPNVAAAVVNMLAKCGDIFSARKFFDSVTNKDVLLWTSMIGGYVHADLSRTALDLFEDMISTDLPPNKITIITILSACAAIGSLSAAEQIIEHIDAYGFQSDLQTQTSLIHMYCKCGSLERAEEIFNALSRKDLAAWSSMINCYAFNGKGEESLALFKEMLKDKSIKPDAVVFTDVLSACNHCGLVKEGLKCFTSMQLQYGIEPSKEHYSCMVDLLSRAGYIDSSLEFIGQVPVQLRSQLWSPFLSALRACNGALGENILPSKWEVEGESTGNHVLLAGISASLGKWKDARDFRMSIDKRGLRKEAGWSRTELYS</sequence>
<reference evidence="4 5" key="2">
    <citation type="journal article" date="2017" name="Nature">
        <title>The Apostasia genome and the evolution of orchids.</title>
        <authorList>
            <person name="Zhang G.Q."/>
            <person name="Liu K.W."/>
            <person name="Li Z."/>
            <person name="Lohaus R."/>
            <person name="Hsiao Y.Y."/>
            <person name="Niu S.C."/>
            <person name="Wang J.Y."/>
            <person name="Lin Y.C."/>
            <person name="Xu Q."/>
            <person name="Chen L.J."/>
            <person name="Yoshida K."/>
            <person name="Fujiwara S."/>
            <person name="Wang Z.W."/>
            <person name="Zhang Y.Q."/>
            <person name="Mitsuda N."/>
            <person name="Wang M."/>
            <person name="Liu G.H."/>
            <person name="Pecoraro L."/>
            <person name="Huang H.X."/>
            <person name="Xiao X.J."/>
            <person name="Lin M."/>
            <person name="Wu X.Y."/>
            <person name="Wu W.L."/>
            <person name="Chen Y.Y."/>
            <person name="Chang S.B."/>
            <person name="Sakamoto S."/>
            <person name="Ohme-Takagi M."/>
            <person name="Yagi M."/>
            <person name="Zeng S.J."/>
            <person name="Shen C.Y."/>
            <person name="Yeh C.M."/>
            <person name="Luo Y.B."/>
            <person name="Tsai W.C."/>
            <person name="Van de Peer Y."/>
            <person name="Liu Z.J."/>
        </authorList>
    </citation>
    <scope>NUCLEOTIDE SEQUENCE [LARGE SCALE GENOMIC DNA]</scope>
    <source>
        <tissue evidence="4">The whole plant</tissue>
    </source>
</reference>
<evidence type="ECO:0000256" key="1">
    <source>
        <dbReference type="ARBA" id="ARBA00022737"/>
    </source>
</evidence>
<dbReference type="GO" id="GO:0003723">
    <property type="term" value="F:RNA binding"/>
    <property type="evidence" value="ECO:0007669"/>
    <property type="project" value="InterPro"/>
</dbReference>
<dbReference type="AlphaFoldDB" id="A0A2I0WFF5"/>